<organism evidence="3 4">
    <name type="scientific">Aplysia californica</name>
    <name type="common">California sea hare</name>
    <dbReference type="NCBI Taxonomy" id="6500"/>
    <lineage>
        <taxon>Eukaryota</taxon>
        <taxon>Metazoa</taxon>
        <taxon>Spiralia</taxon>
        <taxon>Lophotrochozoa</taxon>
        <taxon>Mollusca</taxon>
        <taxon>Gastropoda</taxon>
        <taxon>Heterobranchia</taxon>
        <taxon>Euthyneura</taxon>
        <taxon>Tectipleura</taxon>
        <taxon>Aplysiida</taxon>
        <taxon>Aplysioidea</taxon>
        <taxon>Aplysiidae</taxon>
        <taxon>Aplysia</taxon>
    </lineage>
</organism>
<dbReference type="RefSeq" id="XP_012945516.1">
    <property type="nucleotide sequence ID" value="XM_013090062.2"/>
</dbReference>
<name>A0ABM1ADC0_APLCA</name>
<dbReference type="Pfam" id="PF04991">
    <property type="entry name" value="LicD"/>
    <property type="match status" value="1"/>
</dbReference>
<keyword evidence="1" id="KW-0812">Transmembrane</keyword>
<evidence type="ECO:0000313" key="4">
    <source>
        <dbReference type="RefSeq" id="XP_012945516.1"/>
    </source>
</evidence>
<sequence length="338" mass="39217">MKGLAVLAKLSRGRWFTARLIYHLIGTCLAIALLVCFLLSFIPTRNFLLGGVFPGTWMPIPTSRLLRFHMAPHEYDVGNCPETCTRKYRPKTRLEDLKGRKVAHYDHLHFKASADYPPRSPIWDFLPLMSRQEKLSQLHLLDVLAEVLDHFNLGWFLVDGTLLGVVRHRGIIPWDDDVDVALSGKDWRKVKDVLCCVEGYTLVPRNFMHWKFFQNSSLLIRNAPEIRFPFVDMFLYAEDEEYIWSITEYNIQNLAFRKQDVFPLSRAPLEGKDYPVPGRSEYVVRTQFQGLDTCVSPGMLHKYNHALTQAEKSALPCSRLRHMYPVYTSLDTTKTDHR</sequence>
<keyword evidence="3" id="KW-1185">Reference proteome</keyword>
<feature type="transmembrane region" description="Helical" evidence="1">
    <location>
        <begin position="20"/>
        <end position="42"/>
    </location>
</feature>
<accession>A0ABM1ADC0</accession>
<gene>
    <name evidence="4" type="primary">LOC106013683</name>
</gene>
<reference evidence="4" key="1">
    <citation type="submission" date="2025-08" db="UniProtKB">
        <authorList>
            <consortium name="RefSeq"/>
        </authorList>
    </citation>
    <scope>IDENTIFICATION</scope>
</reference>
<dbReference type="InterPro" id="IPR052942">
    <property type="entry name" value="LPS_cholinephosphotransferase"/>
</dbReference>
<dbReference type="PANTHER" id="PTHR43404:SF2">
    <property type="entry name" value="LIPOPOLYSACCHARIDE CHOLINEPHOSPHOTRANSFERASE LICD"/>
    <property type="match status" value="1"/>
</dbReference>
<evidence type="ECO:0000256" key="1">
    <source>
        <dbReference type="SAM" id="Phobius"/>
    </source>
</evidence>
<evidence type="ECO:0000259" key="2">
    <source>
        <dbReference type="Pfam" id="PF04991"/>
    </source>
</evidence>
<protein>
    <submittedName>
        <fullName evidence="4">Uncharacterized protein LOC106013683</fullName>
    </submittedName>
</protein>
<dbReference type="InterPro" id="IPR007074">
    <property type="entry name" value="LicD/FKTN/FKRP_NTP_transf"/>
</dbReference>
<dbReference type="GeneID" id="106013683"/>
<keyword evidence="1" id="KW-1133">Transmembrane helix</keyword>
<dbReference type="Proteomes" id="UP000694888">
    <property type="component" value="Unplaced"/>
</dbReference>
<evidence type="ECO:0000313" key="3">
    <source>
        <dbReference type="Proteomes" id="UP000694888"/>
    </source>
</evidence>
<feature type="domain" description="LicD/FKTN/FKRP nucleotidyltransferase" evidence="2">
    <location>
        <begin position="152"/>
        <end position="191"/>
    </location>
</feature>
<proteinExistence type="predicted"/>
<dbReference type="PANTHER" id="PTHR43404">
    <property type="entry name" value="LIPOPOLYSACCHARIDE CHOLINEPHOSPHOTRANSFERASE LICD"/>
    <property type="match status" value="1"/>
</dbReference>
<keyword evidence="1" id="KW-0472">Membrane</keyword>